<evidence type="ECO:0000256" key="7">
    <source>
        <dbReference type="SAM" id="SignalP"/>
    </source>
</evidence>
<keyword evidence="5 6" id="KW-0224">Dipeptidase</keyword>
<dbReference type="Pfam" id="PF03577">
    <property type="entry name" value="Peptidase_C69"/>
    <property type="match status" value="1"/>
</dbReference>
<dbReference type="OrthoDB" id="9764088at2"/>
<dbReference type="EC" id="3.4.-.-" evidence="6"/>
<evidence type="ECO:0000313" key="8">
    <source>
        <dbReference type="EMBL" id="OON40225.1"/>
    </source>
</evidence>
<proteinExistence type="inferred from homology"/>
<dbReference type="PANTHER" id="PTHR12994:SF17">
    <property type="entry name" value="LD30995P"/>
    <property type="match status" value="1"/>
</dbReference>
<dbReference type="InterPro" id="IPR047804">
    <property type="entry name" value="C69_dipept_A-like"/>
</dbReference>
<reference evidence="8 9" key="1">
    <citation type="submission" date="2016-12" db="EMBL/GenBank/DDBJ databases">
        <title>Izhakiella australiana sp. nov. of genus Izhakiella isolated from Australian desert.</title>
        <authorList>
            <person name="Ji M."/>
        </authorList>
    </citation>
    <scope>NUCLEOTIDE SEQUENCE [LARGE SCALE GENOMIC DNA]</scope>
    <source>
        <strain evidence="8 9">D4N98</strain>
    </source>
</reference>
<feature type="signal peptide" evidence="7">
    <location>
        <begin position="1"/>
        <end position="20"/>
    </location>
</feature>
<evidence type="ECO:0000256" key="5">
    <source>
        <dbReference type="ARBA" id="ARBA00022997"/>
    </source>
</evidence>
<accession>A0A1S8YMZ7</accession>
<keyword evidence="4 6" id="KW-0378">Hydrolase</keyword>
<dbReference type="RefSeq" id="WP_078002553.1">
    <property type="nucleotide sequence ID" value="NZ_MRUL01000005.1"/>
</dbReference>
<keyword evidence="7" id="KW-0732">Signal</keyword>
<dbReference type="Gene3D" id="3.60.60.10">
    <property type="entry name" value="Penicillin V Acylase, Chain A"/>
    <property type="match status" value="1"/>
</dbReference>
<keyword evidence="3 6" id="KW-0645">Protease</keyword>
<dbReference type="PANTHER" id="PTHR12994">
    <property type="entry name" value="SECERNIN"/>
    <property type="match status" value="1"/>
</dbReference>
<dbReference type="GO" id="GO:0070004">
    <property type="term" value="F:cysteine-type exopeptidase activity"/>
    <property type="evidence" value="ECO:0007669"/>
    <property type="project" value="InterPro"/>
</dbReference>
<evidence type="ECO:0000256" key="3">
    <source>
        <dbReference type="ARBA" id="ARBA00022670"/>
    </source>
</evidence>
<feature type="chain" id="PRO_5011983826" description="Dipeptidase" evidence="7">
    <location>
        <begin position="21"/>
        <end position="488"/>
    </location>
</feature>
<dbReference type="GO" id="GO:0006508">
    <property type="term" value="P:proteolysis"/>
    <property type="evidence" value="ECO:0007669"/>
    <property type="project" value="UniProtKB-KW"/>
</dbReference>
<dbReference type="NCBIfam" id="NF033678">
    <property type="entry name" value="C69_fam_dipept"/>
    <property type="match status" value="1"/>
</dbReference>
<comment type="similarity">
    <text evidence="2 6">Belongs to the peptidase C69 family.</text>
</comment>
<name>A0A1S8YMZ7_9GAMM</name>
<keyword evidence="9" id="KW-1185">Reference proteome</keyword>
<evidence type="ECO:0000256" key="1">
    <source>
        <dbReference type="ARBA" id="ARBA00001670"/>
    </source>
</evidence>
<protein>
    <recommendedName>
        <fullName evidence="6">Dipeptidase</fullName>
        <ecNumber evidence="6">3.4.-.-</ecNumber>
    </recommendedName>
</protein>
<sequence length="488" mass="54544">MKVSMLAAGIALLCVGQANACTTILVGNQATNDGSFIIARNEDSSATNPKHMVIHPAVAQQTGVFKSHDNDFTWPLPHSALRYTAIHDDNTQDQSMGEAGFNSAGVGMSATETIYNGAQALKYDPYVVKTGITEDSIQTVVLPYIHSAREGVELLGHIIEQKGAGEGFGVAFIDDHSIWYLETGSGHQWMATRLPADTYFISANQGRLQQYNPQDKHNYLASPTLIAFAEKHGLYQADKGPFNFHQAYSEDTANDVTYNYPRVWALQHQFNPTLTTQVTDGKQFPVFLQPAHKISVADVEKALQNHYQGTPHDPYANNNPQEPWRPVSVFRAQESHVLQVRPKLPRAIGDVEYVAFGMPSLSVYLPYYAGMTHYLPGYDKGTGNASPDSVPWQYRVLQTLVMQDYNAYAPDVQRAYQAFQQQTATRQHAMEQAYLKAYKTEPKKATQIIQKFEDKTMTDALALTHKLTWQVLTKMTHNTDMKYHFEGA</sequence>
<evidence type="ECO:0000256" key="4">
    <source>
        <dbReference type="ARBA" id="ARBA00022801"/>
    </source>
</evidence>
<comment type="caution">
    <text evidence="8">The sequence shown here is derived from an EMBL/GenBank/DDBJ whole genome shotgun (WGS) entry which is preliminary data.</text>
</comment>
<dbReference type="GO" id="GO:0016805">
    <property type="term" value="F:dipeptidase activity"/>
    <property type="evidence" value="ECO:0007669"/>
    <property type="project" value="UniProtKB-KW"/>
</dbReference>
<evidence type="ECO:0000256" key="2">
    <source>
        <dbReference type="ARBA" id="ARBA00007225"/>
    </source>
</evidence>
<gene>
    <name evidence="8" type="ORF">BTJ39_10040</name>
</gene>
<comment type="catalytic activity">
    <reaction evidence="1">
        <text>an L-aminoacyl-L-amino acid + H2O = 2 an L-alpha-amino acid</text>
        <dbReference type="Rhea" id="RHEA:48940"/>
        <dbReference type="ChEBI" id="CHEBI:15377"/>
        <dbReference type="ChEBI" id="CHEBI:59869"/>
        <dbReference type="ChEBI" id="CHEBI:77460"/>
        <dbReference type="EC" id="3.4.13.19"/>
    </reaction>
</comment>
<dbReference type="AlphaFoldDB" id="A0A1S8YMZ7"/>
<dbReference type="EMBL" id="MRUL01000005">
    <property type="protein sequence ID" value="OON40225.1"/>
    <property type="molecule type" value="Genomic_DNA"/>
</dbReference>
<evidence type="ECO:0000256" key="6">
    <source>
        <dbReference type="RuleBase" id="RU364089"/>
    </source>
</evidence>
<dbReference type="Proteomes" id="UP000190667">
    <property type="component" value="Unassembled WGS sequence"/>
</dbReference>
<evidence type="ECO:0000313" key="9">
    <source>
        <dbReference type="Proteomes" id="UP000190667"/>
    </source>
</evidence>
<dbReference type="InterPro" id="IPR005322">
    <property type="entry name" value="Peptidase_C69"/>
</dbReference>
<organism evidence="8 9">
    <name type="scientific">Izhakiella australiensis</name>
    <dbReference type="NCBI Taxonomy" id="1926881"/>
    <lineage>
        <taxon>Bacteria</taxon>
        <taxon>Pseudomonadati</taxon>
        <taxon>Pseudomonadota</taxon>
        <taxon>Gammaproteobacteria</taxon>
        <taxon>Enterobacterales</taxon>
        <taxon>Erwiniaceae</taxon>
        <taxon>Izhakiella</taxon>
    </lineage>
</organism>
<dbReference type="STRING" id="1926881.BTJ39_10040"/>